<organism evidence="2 3">
    <name type="scientific">Actinomycetospora flava</name>
    <dbReference type="NCBI Taxonomy" id="3129232"/>
    <lineage>
        <taxon>Bacteria</taxon>
        <taxon>Bacillati</taxon>
        <taxon>Actinomycetota</taxon>
        <taxon>Actinomycetes</taxon>
        <taxon>Pseudonocardiales</taxon>
        <taxon>Pseudonocardiaceae</taxon>
        <taxon>Actinomycetospora</taxon>
    </lineage>
</organism>
<comment type="caution">
    <text evidence="2">The sequence shown here is derived from an EMBL/GenBank/DDBJ whole genome shotgun (WGS) entry which is preliminary data.</text>
</comment>
<evidence type="ECO:0000256" key="1">
    <source>
        <dbReference type="SAM" id="MobiDB-lite"/>
    </source>
</evidence>
<proteinExistence type="predicted"/>
<dbReference type="RefSeq" id="WP_337707469.1">
    <property type="nucleotide sequence ID" value="NZ_JBBEGM010000031.1"/>
</dbReference>
<dbReference type="Proteomes" id="UP001369736">
    <property type="component" value="Unassembled WGS sequence"/>
</dbReference>
<sequence>MQWNIGSVHSSPMFHIAGLVHLRVMWVNGCAFSGKHVGGAAAVVGAEERGGGAVLDDDEQPVGAGVGQEPTHGPRGHRRGRGHALDGHAGDHPGAPAHPMDEDLEHSQGVGAAVRATGERGDVLAREGQRFALVDDNTSSPGDAGAPPPGQRELARGDAAGLAAEAAVTGAGACEGARMGTTGRITA</sequence>
<dbReference type="EMBL" id="JBBEGM010000031">
    <property type="protein sequence ID" value="MEJ2866093.1"/>
    <property type="molecule type" value="Genomic_DNA"/>
</dbReference>
<gene>
    <name evidence="2" type="ORF">WCD58_33420</name>
</gene>
<feature type="region of interest" description="Disordered" evidence="1">
    <location>
        <begin position="134"/>
        <end position="159"/>
    </location>
</feature>
<reference evidence="2 3" key="1">
    <citation type="submission" date="2024-03" db="EMBL/GenBank/DDBJ databases">
        <title>Actinomycetospora sp. OC33-EN07, a novel actinomycete isolated from wild orchid (Aerides multiflora).</title>
        <authorList>
            <person name="Suriyachadkun C."/>
        </authorList>
    </citation>
    <scope>NUCLEOTIDE SEQUENCE [LARGE SCALE GENOMIC DNA]</scope>
    <source>
        <strain evidence="2 3">OC33-EN07</strain>
    </source>
</reference>
<evidence type="ECO:0000313" key="2">
    <source>
        <dbReference type="EMBL" id="MEJ2866093.1"/>
    </source>
</evidence>
<evidence type="ECO:0000313" key="3">
    <source>
        <dbReference type="Proteomes" id="UP001369736"/>
    </source>
</evidence>
<feature type="region of interest" description="Disordered" evidence="1">
    <location>
        <begin position="52"/>
        <end position="108"/>
    </location>
</feature>
<name>A0ABU8MI17_9PSEU</name>
<accession>A0ABU8MI17</accession>
<protein>
    <submittedName>
        <fullName evidence="2">Uncharacterized protein</fullName>
    </submittedName>
</protein>
<keyword evidence="3" id="KW-1185">Reference proteome</keyword>